<keyword evidence="2" id="KW-0493">Microtubule</keyword>
<dbReference type="GO" id="GO:0005874">
    <property type="term" value="C:microtubule"/>
    <property type="evidence" value="ECO:0007669"/>
    <property type="project" value="UniProtKB-KW"/>
</dbReference>
<reference evidence="12 13" key="1">
    <citation type="journal article" date="2019" name="Plant Biotechnol. J.">
        <title>The red bayberry genome and genetic basis of sex determination.</title>
        <authorList>
            <person name="Jia H.M."/>
            <person name="Jia H.J."/>
            <person name="Cai Q.L."/>
            <person name="Wang Y."/>
            <person name="Zhao H.B."/>
            <person name="Yang W.F."/>
            <person name="Wang G.Y."/>
            <person name="Li Y.H."/>
            <person name="Zhan D.L."/>
            <person name="Shen Y.T."/>
            <person name="Niu Q.F."/>
            <person name="Chang L."/>
            <person name="Qiu J."/>
            <person name="Zhao L."/>
            <person name="Xie H.B."/>
            <person name="Fu W.Y."/>
            <person name="Jin J."/>
            <person name="Li X.W."/>
            <person name="Jiao Y."/>
            <person name="Zhou C.C."/>
            <person name="Tu T."/>
            <person name="Chai C.Y."/>
            <person name="Gao J.L."/>
            <person name="Fan L.J."/>
            <person name="van de Weg E."/>
            <person name="Wang J.Y."/>
            <person name="Gao Z.S."/>
        </authorList>
    </citation>
    <scope>NUCLEOTIDE SEQUENCE [LARGE SCALE GENOMIC DNA]</scope>
    <source>
        <tissue evidence="12">Leaves</tissue>
    </source>
</reference>
<proteinExistence type="inferred from homology"/>
<evidence type="ECO:0000256" key="8">
    <source>
        <dbReference type="SAM" id="Coils"/>
    </source>
</evidence>
<evidence type="ECO:0000256" key="9">
    <source>
        <dbReference type="SAM" id="MobiDB-lite"/>
    </source>
</evidence>
<sequence>MEDCERTGMHDINLASRKAEEAGWRRHQAVSWLESLVGPLGISNQPSESAFISCLRNGLVLCNAINKIDPGAVPKVVESQSHVHSVTRESQPLPAYQYFENVRNFLVAIEDLKLPAFEASDLERDSLETGSSAKIVDCILALKSYHEGKVMGSGNGFHKSVKSPLAMQSASRMHMKASVAISSDACRRLDISAACERQKQPAFEVDDQKLEAKIVKLLVDCMVDSKENIDDSFLASFQNRNLDSVKLFGRIISGCLEGQVQNKVPELQVKFRDLFNERGSSPFHSTITPLEDISELENFKCSRAHLREGNCNRKHLFKLQEKELLGLKALLSSTKQEFEDLQSQLQRDLKNLVELMKCIDNPNAYLDWIINVNCNQIIETLSFINTYLSVNTVVFSFESESQVHEMSAAASGYYKVVKENRTLYNMVQDLKGNIRVYCRIRPSFRAETKNVIDFVGDDGSLVILDPLRPQKEGKKVFQFNRVFSLTATQDEVFKDTQPLIRSVMDGFNVCIFAYGQTGSGKTHTMSGPLSGSMKDLGINYLALNYLFQLSNGRKDIINYGIHVQMVEIYNEQHKLEIRSSASENGLCLPDATLRAVKSPTDVLNLMKLGEMNRVVSSTAINNRSSRSHSVVTVHVHGKDISGNTLRSCLHLVDLAGSERVDKSEVTGDRLKEAQYINKSLSCLGDVITALAQKNSHIPYRNSKLTLLLQDSLGGHAKTLMFAHVSPEEDSFGETVSTLKFAQRVSTVELGAARLNKESSEVMQLKEQIESLKKALANKEAQSVQLNRIKEPRSPHEKLRAVTERTPVRPRRLSIENCSTMKAEKPVNIEDRKETPSVPTRSRRLSLEGPRYVKKDILQIKVSDYASNRLPFDAVSVQKRGHIQDAEALTKPCGNFSNGGSMMMEVSHAKAPRSPTSTSYQKRVIKTDGRTQIPTFQLPKTPEPPILARNEIPMLMQSERSLSTDSQTPNLISSMNSKGSQIRRSLRTIGKLINGSEKRNQQNLMEPRSPIRGGANINEAKTPMTANSRTHRRQSLTGIPGSGSDKSRRSSIGGKPIDSNAKDDRNAQTPPPVHPSTKSTKRWL</sequence>
<feature type="domain" description="Calponin-homology (CH)" evidence="10">
    <location>
        <begin position="23"/>
        <end position="147"/>
    </location>
</feature>
<dbReference type="PROSITE" id="PS50021">
    <property type="entry name" value="CH"/>
    <property type="match status" value="1"/>
</dbReference>
<keyword evidence="13" id="KW-1185">Reference proteome</keyword>
<evidence type="ECO:0000256" key="4">
    <source>
        <dbReference type="ARBA" id="ARBA00022840"/>
    </source>
</evidence>
<evidence type="ECO:0000256" key="5">
    <source>
        <dbReference type="ARBA" id="ARBA00023054"/>
    </source>
</evidence>
<dbReference type="GO" id="GO:0005524">
    <property type="term" value="F:ATP binding"/>
    <property type="evidence" value="ECO:0007669"/>
    <property type="project" value="UniProtKB-UniRule"/>
</dbReference>
<keyword evidence="3 7" id="KW-0547">Nucleotide-binding</keyword>
<accession>A0A6A1WAK3</accession>
<dbReference type="GO" id="GO:0008017">
    <property type="term" value="F:microtubule binding"/>
    <property type="evidence" value="ECO:0007669"/>
    <property type="project" value="InterPro"/>
</dbReference>
<dbReference type="Gene3D" id="3.40.850.10">
    <property type="entry name" value="Kinesin motor domain"/>
    <property type="match status" value="1"/>
</dbReference>
<comment type="similarity">
    <text evidence="1">Belongs to the TRAFAC class myosin-kinesin ATPase superfamily. Kinesin family. KIN-14 subfamily.</text>
</comment>
<dbReference type="Proteomes" id="UP000516437">
    <property type="component" value="Chromosome 2"/>
</dbReference>
<evidence type="ECO:0000256" key="1">
    <source>
        <dbReference type="ARBA" id="ARBA00010899"/>
    </source>
</evidence>
<dbReference type="InterPro" id="IPR001715">
    <property type="entry name" value="CH_dom"/>
</dbReference>
<dbReference type="EMBL" id="RXIC02000020">
    <property type="protein sequence ID" value="KAB1222279.1"/>
    <property type="molecule type" value="Genomic_DNA"/>
</dbReference>
<dbReference type="AlphaFoldDB" id="A0A6A1WAK3"/>
<dbReference type="PROSITE" id="PS50067">
    <property type="entry name" value="KINESIN_MOTOR_2"/>
    <property type="match status" value="1"/>
</dbReference>
<dbReference type="OrthoDB" id="3176171at2759"/>
<dbReference type="InterPro" id="IPR027417">
    <property type="entry name" value="P-loop_NTPase"/>
</dbReference>
<dbReference type="PANTHER" id="PTHR47972">
    <property type="entry name" value="KINESIN-LIKE PROTEIN KLP-3"/>
    <property type="match status" value="1"/>
</dbReference>
<feature type="region of interest" description="Disordered" evidence="9">
    <location>
        <begin position="959"/>
        <end position="1083"/>
    </location>
</feature>
<evidence type="ECO:0000256" key="3">
    <source>
        <dbReference type="ARBA" id="ARBA00022741"/>
    </source>
</evidence>
<dbReference type="InterPro" id="IPR036872">
    <property type="entry name" value="CH_dom_sf"/>
</dbReference>
<dbReference type="SMART" id="SM00033">
    <property type="entry name" value="CH"/>
    <property type="match status" value="1"/>
</dbReference>
<dbReference type="FunFam" id="3.40.850.10:FF:000044">
    <property type="entry name" value="p-loop containing nucleoside triphosphate hydrolases superfamily protein"/>
    <property type="match status" value="1"/>
</dbReference>
<dbReference type="CDD" id="cd21203">
    <property type="entry name" value="CH_AtKIN14-like"/>
    <property type="match status" value="1"/>
</dbReference>
<evidence type="ECO:0000256" key="6">
    <source>
        <dbReference type="ARBA" id="ARBA00023175"/>
    </source>
</evidence>
<keyword evidence="5 8" id="KW-0175">Coiled coil</keyword>
<dbReference type="GO" id="GO:0003777">
    <property type="term" value="F:microtubule motor activity"/>
    <property type="evidence" value="ECO:0007669"/>
    <property type="project" value="InterPro"/>
</dbReference>
<dbReference type="SUPFAM" id="SSF47576">
    <property type="entry name" value="Calponin-homology domain, CH-domain"/>
    <property type="match status" value="1"/>
</dbReference>
<evidence type="ECO:0000256" key="2">
    <source>
        <dbReference type="ARBA" id="ARBA00022701"/>
    </source>
</evidence>
<keyword evidence="6 7" id="KW-0505">Motor protein</keyword>
<evidence type="ECO:0000259" key="10">
    <source>
        <dbReference type="PROSITE" id="PS50021"/>
    </source>
</evidence>
<evidence type="ECO:0000313" key="12">
    <source>
        <dbReference type="EMBL" id="KAB1222279.1"/>
    </source>
</evidence>
<organism evidence="12 13">
    <name type="scientific">Morella rubra</name>
    <name type="common">Chinese bayberry</name>
    <dbReference type="NCBI Taxonomy" id="262757"/>
    <lineage>
        <taxon>Eukaryota</taxon>
        <taxon>Viridiplantae</taxon>
        <taxon>Streptophyta</taxon>
        <taxon>Embryophyta</taxon>
        <taxon>Tracheophyta</taxon>
        <taxon>Spermatophyta</taxon>
        <taxon>Magnoliopsida</taxon>
        <taxon>eudicotyledons</taxon>
        <taxon>Gunneridae</taxon>
        <taxon>Pentapetalae</taxon>
        <taxon>rosids</taxon>
        <taxon>fabids</taxon>
        <taxon>Fagales</taxon>
        <taxon>Myricaceae</taxon>
        <taxon>Morella</taxon>
    </lineage>
</organism>
<name>A0A6A1WAK3_9ROSI</name>
<protein>
    <submittedName>
        <fullName evidence="12">Kinesin KP1</fullName>
    </submittedName>
</protein>
<comment type="caution">
    <text evidence="12">The sequence shown here is derived from an EMBL/GenBank/DDBJ whole genome shotgun (WGS) entry which is preliminary data.</text>
</comment>
<dbReference type="FunFam" id="1.10.418.10:FF:000073">
    <property type="entry name" value="Kinesin-like protein KIN-14L"/>
    <property type="match status" value="1"/>
</dbReference>
<dbReference type="Gene3D" id="1.10.418.10">
    <property type="entry name" value="Calponin-like domain"/>
    <property type="match status" value="1"/>
</dbReference>
<evidence type="ECO:0000256" key="7">
    <source>
        <dbReference type="PROSITE-ProRule" id="PRU00283"/>
    </source>
</evidence>
<dbReference type="PANTHER" id="PTHR47972:SF4">
    <property type="entry name" value="KINESIN-LIKE PROTEIN KIN-14L"/>
    <property type="match status" value="1"/>
</dbReference>
<feature type="binding site" evidence="7">
    <location>
        <begin position="515"/>
        <end position="522"/>
    </location>
    <ligand>
        <name>ATP</name>
        <dbReference type="ChEBI" id="CHEBI:30616"/>
    </ligand>
</feature>
<keyword evidence="4 7" id="KW-0067">ATP-binding</keyword>
<dbReference type="SMART" id="SM00129">
    <property type="entry name" value="KISc"/>
    <property type="match status" value="1"/>
</dbReference>
<dbReference type="InterPro" id="IPR001752">
    <property type="entry name" value="Kinesin_motor_dom"/>
</dbReference>
<dbReference type="Pfam" id="PF00225">
    <property type="entry name" value="Kinesin"/>
    <property type="match status" value="1"/>
</dbReference>
<feature type="coiled-coil region" evidence="8">
    <location>
        <begin position="754"/>
        <end position="788"/>
    </location>
</feature>
<feature type="domain" description="Kinesin motor" evidence="11">
    <location>
        <begin position="433"/>
        <end position="747"/>
    </location>
</feature>
<gene>
    <name evidence="12" type="ORF">CJ030_MR2G016160</name>
</gene>
<dbReference type="InterPro" id="IPR027640">
    <property type="entry name" value="Kinesin-like_fam"/>
</dbReference>
<dbReference type="InterPro" id="IPR036961">
    <property type="entry name" value="Kinesin_motor_dom_sf"/>
</dbReference>
<evidence type="ECO:0000313" key="13">
    <source>
        <dbReference type="Proteomes" id="UP000516437"/>
    </source>
</evidence>
<dbReference type="GO" id="GO:0007018">
    <property type="term" value="P:microtubule-based movement"/>
    <property type="evidence" value="ECO:0007669"/>
    <property type="project" value="InterPro"/>
</dbReference>
<feature type="compositionally biased region" description="Polar residues" evidence="9">
    <location>
        <begin position="959"/>
        <end position="982"/>
    </location>
</feature>
<dbReference type="SUPFAM" id="SSF52540">
    <property type="entry name" value="P-loop containing nucleoside triphosphate hydrolases"/>
    <property type="match status" value="1"/>
</dbReference>
<dbReference type="Pfam" id="PF00307">
    <property type="entry name" value="CH"/>
    <property type="match status" value="1"/>
</dbReference>
<dbReference type="PRINTS" id="PR00380">
    <property type="entry name" value="KINESINHEAVY"/>
</dbReference>
<evidence type="ECO:0000259" key="11">
    <source>
        <dbReference type="PROSITE" id="PS50067"/>
    </source>
</evidence>